<dbReference type="Gene3D" id="3.40.50.1820">
    <property type="entry name" value="alpha/beta hydrolase"/>
    <property type="match status" value="1"/>
</dbReference>
<dbReference type="InterPro" id="IPR029058">
    <property type="entry name" value="AB_hydrolase_fold"/>
</dbReference>
<proteinExistence type="predicted"/>
<sequence>MDFTSLFHNTPIRTVDVDGAPVAYRTFGPESGTPLVMQQRFRGSMDDWDPALIATLAKERRLVVWDNTGIGFSGGSVQGSITEMAKTAASFIDALAFNQVDLLGFSVGGYITQRLALLRPGLVRNIILAGTGPGGGEGATYPGPEIEYWVKPGHPLFEVLKALWYNDTLEGRAATRAYMDRIYHDRRPARADVTNEAGLAQRAAIVNWWKGGDATLPELERIRQPVLVVNGNHDVMVPTPNTFLMAQKLPNAQLIIYPNSGHGALFQYYQTFSAHVLQFLKSQEEGGIR</sequence>
<feature type="domain" description="AB hydrolase-1" evidence="1">
    <location>
        <begin position="41"/>
        <end position="266"/>
    </location>
</feature>
<dbReference type="PANTHER" id="PTHR43433">
    <property type="entry name" value="HYDROLASE, ALPHA/BETA FOLD FAMILY PROTEIN"/>
    <property type="match status" value="1"/>
</dbReference>
<evidence type="ECO:0000259" key="1">
    <source>
        <dbReference type="Pfam" id="PF00561"/>
    </source>
</evidence>
<dbReference type="Pfam" id="PF00561">
    <property type="entry name" value="Abhydrolase_1"/>
    <property type="match status" value="1"/>
</dbReference>
<name>A0A1H4WS35_9BRAD</name>
<dbReference type="RefSeq" id="WP_092116770.1">
    <property type="nucleotide sequence ID" value="NZ_FNTH01000001.1"/>
</dbReference>
<organism evidence="2 3">
    <name type="scientific">Bradyrhizobium erythrophlei</name>
    <dbReference type="NCBI Taxonomy" id="1437360"/>
    <lineage>
        <taxon>Bacteria</taxon>
        <taxon>Pseudomonadati</taxon>
        <taxon>Pseudomonadota</taxon>
        <taxon>Alphaproteobacteria</taxon>
        <taxon>Hyphomicrobiales</taxon>
        <taxon>Nitrobacteraceae</taxon>
        <taxon>Bradyrhizobium</taxon>
    </lineage>
</organism>
<evidence type="ECO:0000313" key="2">
    <source>
        <dbReference type="EMBL" id="SEC96157.1"/>
    </source>
</evidence>
<dbReference type="OrthoDB" id="7958481at2"/>
<dbReference type="SUPFAM" id="SSF53474">
    <property type="entry name" value="alpha/beta-Hydrolases"/>
    <property type="match status" value="1"/>
</dbReference>
<dbReference type="EMBL" id="FNTH01000001">
    <property type="protein sequence ID" value="SEC96157.1"/>
    <property type="molecule type" value="Genomic_DNA"/>
</dbReference>
<reference evidence="2 3" key="1">
    <citation type="submission" date="2016-10" db="EMBL/GenBank/DDBJ databases">
        <authorList>
            <person name="de Groot N.N."/>
        </authorList>
    </citation>
    <scope>NUCLEOTIDE SEQUENCE [LARGE SCALE GENOMIC DNA]</scope>
    <source>
        <strain evidence="2 3">MT12</strain>
    </source>
</reference>
<protein>
    <submittedName>
        <fullName evidence="2">Pimeloyl-ACP methyl ester carboxylesterase</fullName>
    </submittedName>
</protein>
<gene>
    <name evidence="2" type="ORF">SAMN05444164_3227</name>
</gene>
<dbReference type="Proteomes" id="UP000198992">
    <property type="component" value="Unassembled WGS sequence"/>
</dbReference>
<dbReference type="PRINTS" id="PR00111">
    <property type="entry name" value="ABHYDROLASE"/>
</dbReference>
<dbReference type="InterPro" id="IPR050471">
    <property type="entry name" value="AB_hydrolase"/>
</dbReference>
<dbReference type="AlphaFoldDB" id="A0A1H4WS35"/>
<dbReference type="PANTHER" id="PTHR43433:SF5">
    <property type="entry name" value="AB HYDROLASE-1 DOMAIN-CONTAINING PROTEIN"/>
    <property type="match status" value="1"/>
</dbReference>
<dbReference type="InterPro" id="IPR000073">
    <property type="entry name" value="AB_hydrolase_1"/>
</dbReference>
<accession>A0A1H4WS35</accession>
<evidence type="ECO:0000313" key="3">
    <source>
        <dbReference type="Proteomes" id="UP000198992"/>
    </source>
</evidence>